<dbReference type="InterPro" id="IPR011432">
    <property type="entry name" value="Shr-like_HID"/>
</dbReference>
<proteinExistence type="predicted"/>
<dbReference type="Proteomes" id="UP000215509">
    <property type="component" value="Unassembled WGS sequence"/>
</dbReference>
<feature type="chain" id="PRO_5038574049" description="Heme-binding protein Shr-like Hb-interacting domain-containing protein" evidence="2">
    <location>
        <begin position="36"/>
        <end position="872"/>
    </location>
</feature>
<dbReference type="Gene3D" id="2.60.40.1220">
    <property type="match status" value="1"/>
</dbReference>
<dbReference type="AlphaFoldDB" id="A0A229UGU9"/>
<evidence type="ECO:0000259" key="3">
    <source>
        <dbReference type="Pfam" id="PF07550"/>
    </source>
</evidence>
<accession>A0A229UGU9</accession>
<evidence type="ECO:0000313" key="4">
    <source>
        <dbReference type="EMBL" id="OXM82575.1"/>
    </source>
</evidence>
<comment type="caution">
    <text evidence="4">The sequence shown here is derived from an EMBL/GenBank/DDBJ whole genome shotgun (WGS) entry which is preliminary data.</text>
</comment>
<gene>
    <name evidence="4" type="ORF">CF651_30300</name>
</gene>
<keyword evidence="5" id="KW-1185">Reference proteome</keyword>
<protein>
    <recommendedName>
        <fullName evidence="3">Heme-binding protein Shr-like Hb-interacting domain-containing protein</fullName>
    </recommendedName>
</protein>
<dbReference type="RefSeq" id="WP_094018598.1">
    <property type="nucleotide sequence ID" value="NZ_NMQW01000062.1"/>
</dbReference>
<feature type="domain" description="Heme-binding protein Shr-like Hb-interacting" evidence="3">
    <location>
        <begin position="682"/>
        <end position="750"/>
    </location>
</feature>
<evidence type="ECO:0000256" key="2">
    <source>
        <dbReference type="SAM" id="SignalP"/>
    </source>
</evidence>
<keyword evidence="1 2" id="KW-0732">Signal</keyword>
<dbReference type="EMBL" id="NMQW01000062">
    <property type="protein sequence ID" value="OXM82575.1"/>
    <property type="molecule type" value="Genomic_DNA"/>
</dbReference>
<dbReference type="Pfam" id="PF07550">
    <property type="entry name" value="Shr-like_HID"/>
    <property type="match status" value="1"/>
</dbReference>
<dbReference type="OrthoDB" id="9813999at2"/>
<organism evidence="4 5">
    <name type="scientific">Paenibacillus rigui</name>
    <dbReference type="NCBI Taxonomy" id="554312"/>
    <lineage>
        <taxon>Bacteria</taxon>
        <taxon>Bacillati</taxon>
        <taxon>Bacillota</taxon>
        <taxon>Bacilli</taxon>
        <taxon>Bacillales</taxon>
        <taxon>Paenibacillaceae</taxon>
        <taxon>Paenibacillus</taxon>
    </lineage>
</organism>
<reference evidence="4 5" key="1">
    <citation type="submission" date="2017-07" db="EMBL/GenBank/DDBJ databases">
        <title>Genome sequencing and assembly of Paenibacillus rigui.</title>
        <authorList>
            <person name="Mayilraj S."/>
        </authorList>
    </citation>
    <scope>NUCLEOTIDE SEQUENCE [LARGE SCALE GENOMIC DNA]</scope>
    <source>
        <strain evidence="4 5">JCM 16352</strain>
    </source>
</reference>
<sequence length="872" mass="92890">MFSTSIKEFLKKVSIHLLVVFTVASSFAFSAPVSAALAPVVSIDASAAPTYNPNGFTTLCASEGQPCTFTGTKVVRYGANGSYLYKMLTNSATCNTTTFGGDPAYMVAKSCYYRDVQFDDGIITDVSGRNKTVTVSFNVYSTQVGTLTDLKNNITVEKTGDTAFSALGANDTITLSNTGTSSTLVFNFDTALVGSTNAINIASGALMDQNGNPYNMGIRIDNIAASGAYTGSSSSDGNNVYLNFSKSITTNNDATVTADTYLRSHMSIATDGVNFVPLTNQITVYSPGENGIGSNQIYLSAQNGMKVILGTNTLIKITSGTLKDAAGDLNDEMILHVTPPVVQSATISSDYHDVTISFQEDVVDNGVSNLSSSIYLLPNGANNSNRIALTSGDTASIVSGKLVIHFATALSGANNQIIINAGALKDSYGNVLGNQTLTPLIQGGAVTGDTTALQYVNGYLSNGYQDLTLVFSKDVLNAKSDPASFISGVQYYSNATSWQWRSIPSTATVTFSGKTAIIHFAAPLTTGYQYYFQFNPGSFKDTSGNIYNQNFNAGWFYPGQPLALQGGGISHNGRWLSLNFNTNIADLTIVNGISQLKDQITISTDNGSTFKPLDTQDVVVIQGSSLVVFFHNAIQSGSVEVKTAANAISDLGNNVQYQAIDQVIAYNYPDITGFFLSDTASGFVFADNAEWRSKVRDITISDANNGVVRQLNSSEYTLSAGMLTINKGVFQEGDYYYISVNADGYSSQEFEGHTYVSTELFYMTTPVVTTDNGISATVNIFKNNNSSGTQAVVFELMNGTTPVSIVASNLSISTGSYSANFNVADAATNPNYTVKVFVVNQYNNDPTNVGLNLASIKTQSELDQLEYSNNND</sequence>
<feature type="signal peptide" evidence="2">
    <location>
        <begin position="1"/>
        <end position="35"/>
    </location>
</feature>
<evidence type="ECO:0000256" key="1">
    <source>
        <dbReference type="ARBA" id="ARBA00022729"/>
    </source>
</evidence>
<name>A0A229UGU9_9BACL</name>
<dbReference type="InterPro" id="IPR014755">
    <property type="entry name" value="Cu-Rt/internalin_Ig-like"/>
</dbReference>
<evidence type="ECO:0000313" key="5">
    <source>
        <dbReference type="Proteomes" id="UP000215509"/>
    </source>
</evidence>